<comment type="catalytic activity">
    <reaction evidence="15">
        <text>4-amino-4-deoxychorismate = 4-aminobenzoate + pyruvate + H(+)</text>
        <dbReference type="Rhea" id="RHEA:16201"/>
        <dbReference type="ChEBI" id="CHEBI:15361"/>
        <dbReference type="ChEBI" id="CHEBI:15378"/>
        <dbReference type="ChEBI" id="CHEBI:17836"/>
        <dbReference type="ChEBI" id="CHEBI:58406"/>
        <dbReference type="EC" id="4.1.3.38"/>
    </reaction>
</comment>
<comment type="pathway">
    <text evidence="10">Cofactor biosynthesis; tetrahydrofolate biosynthesis; 4-aminobenzoate from chorismate: step 2/2.</text>
</comment>
<dbReference type="NCBIfam" id="NF005209">
    <property type="entry name" value="PRK06680.1"/>
    <property type="match status" value="1"/>
</dbReference>
<evidence type="ECO:0000256" key="18">
    <source>
        <dbReference type="ARBA" id="ARBA00080135"/>
    </source>
</evidence>
<evidence type="ECO:0000256" key="13">
    <source>
        <dbReference type="ARBA" id="ARBA00048798"/>
    </source>
</evidence>
<comment type="similarity">
    <text evidence="6 19">Belongs to the class-IV pyridoxal-phosphate-dependent aminotransferase family.</text>
</comment>
<dbReference type="RefSeq" id="WP_095848256.1">
    <property type="nucleotide sequence ID" value="NZ_CP014136.1"/>
</dbReference>
<dbReference type="GO" id="GO:0005829">
    <property type="term" value="C:cytosol"/>
    <property type="evidence" value="ECO:0007669"/>
    <property type="project" value="TreeGrafter"/>
</dbReference>
<dbReference type="OrthoDB" id="21319at2"/>
<dbReference type="EMBL" id="CP014136">
    <property type="protein sequence ID" value="ATA21676.1"/>
    <property type="molecule type" value="Genomic_DNA"/>
</dbReference>
<dbReference type="GO" id="GO:0046656">
    <property type="term" value="P:folic acid biosynthetic process"/>
    <property type="evidence" value="ECO:0007669"/>
    <property type="project" value="UniProtKB-KW"/>
</dbReference>
<comment type="function">
    <text evidence="16">Involved in the biosynthesis of p-aminobenzoate (PABA), a precursor of tetrahydrofolate. Converts 4-amino-4-deoxychorismate into 4-aminobenzoate (PABA) and pyruvate.</text>
</comment>
<keyword evidence="21" id="KW-0808">Transferase</keyword>
<dbReference type="Pfam" id="PF01063">
    <property type="entry name" value="Aminotran_4"/>
    <property type="match status" value="1"/>
</dbReference>
<dbReference type="EC" id="2.6.1.42" evidence="7"/>
<evidence type="ECO:0000256" key="6">
    <source>
        <dbReference type="ARBA" id="ARBA00009320"/>
    </source>
</evidence>
<dbReference type="Proteomes" id="UP000217182">
    <property type="component" value="Chromosome"/>
</dbReference>
<dbReference type="InterPro" id="IPR043132">
    <property type="entry name" value="BCAT-like_C"/>
</dbReference>
<comment type="pathway">
    <text evidence="4">Amino-acid biosynthesis; L-valine biosynthesis; L-valine from pyruvate: step 4/4.</text>
</comment>
<reference evidence="21 22" key="1">
    <citation type="submission" date="2016-01" db="EMBL/GenBank/DDBJ databases">
        <authorList>
            <person name="Oliw E.H."/>
        </authorList>
    </citation>
    <scope>NUCLEOTIDE SEQUENCE [LARGE SCALE GENOMIC DNA]</scope>
    <source>
        <strain evidence="21 22">FRB97</strain>
    </source>
</reference>
<dbReference type="GO" id="GO:0008696">
    <property type="term" value="F:4-amino-4-deoxychorismate lyase activity"/>
    <property type="evidence" value="ECO:0007669"/>
    <property type="project" value="UniProtKB-EC"/>
</dbReference>
<dbReference type="PROSITE" id="PS00770">
    <property type="entry name" value="AA_TRANSFER_CLASS_4"/>
    <property type="match status" value="1"/>
</dbReference>
<dbReference type="InterPro" id="IPR001544">
    <property type="entry name" value="Aminotrans_IV"/>
</dbReference>
<dbReference type="CDD" id="cd01558">
    <property type="entry name" value="D-AAT_like"/>
    <property type="match status" value="1"/>
</dbReference>
<comment type="function">
    <text evidence="2">Acts on leucine, isoleucine and valine.</text>
</comment>
<comment type="catalytic activity">
    <reaction evidence="13">
        <text>L-isoleucine + 2-oxoglutarate = (S)-3-methyl-2-oxopentanoate + L-glutamate</text>
        <dbReference type="Rhea" id="RHEA:24801"/>
        <dbReference type="ChEBI" id="CHEBI:16810"/>
        <dbReference type="ChEBI" id="CHEBI:29985"/>
        <dbReference type="ChEBI" id="CHEBI:35146"/>
        <dbReference type="ChEBI" id="CHEBI:58045"/>
        <dbReference type="EC" id="2.6.1.42"/>
    </reaction>
</comment>
<dbReference type="Gene3D" id="3.30.470.10">
    <property type="match status" value="1"/>
</dbReference>
<gene>
    <name evidence="21" type="ORF">AWC35_21325</name>
</gene>
<evidence type="ECO:0000256" key="19">
    <source>
        <dbReference type="RuleBase" id="RU004106"/>
    </source>
</evidence>
<dbReference type="InterPro" id="IPR036038">
    <property type="entry name" value="Aminotransferase-like"/>
</dbReference>
<dbReference type="KEGG" id="gqu:AWC35_21325"/>
<dbReference type="EC" id="4.1.3.38" evidence="11"/>
<evidence type="ECO:0000256" key="15">
    <source>
        <dbReference type="ARBA" id="ARBA00049529"/>
    </source>
</evidence>
<evidence type="ECO:0000256" key="5">
    <source>
        <dbReference type="ARBA" id="ARBA00005072"/>
    </source>
</evidence>
<evidence type="ECO:0000256" key="11">
    <source>
        <dbReference type="ARBA" id="ARBA00035676"/>
    </source>
</evidence>
<evidence type="ECO:0000256" key="16">
    <source>
        <dbReference type="ARBA" id="ARBA00054027"/>
    </source>
</evidence>
<dbReference type="SUPFAM" id="SSF56752">
    <property type="entry name" value="D-aminoacid aminotransferase-like PLP-dependent enzymes"/>
    <property type="match status" value="1"/>
</dbReference>
<keyword evidence="22" id="KW-1185">Reference proteome</keyword>
<evidence type="ECO:0000256" key="14">
    <source>
        <dbReference type="ARBA" id="ARBA00049229"/>
    </source>
</evidence>
<comment type="pathway">
    <text evidence="5">Amino-acid biosynthesis; L-leucine biosynthesis; L-leucine from 3-methyl-2-oxobutanoate: step 4/4.</text>
</comment>
<proteinExistence type="inferred from homology"/>
<evidence type="ECO:0000256" key="20">
    <source>
        <dbReference type="RuleBase" id="RU004516"/>
    </source>
</evidence>
<evidence type="ECO:0000313" key="21">
    <source>
        <dbReference type="EMBL" id="ATA21676.1"/>
    </source>
</evidence>
<sequence length="284" mass="31193">MRTLYLNGEFIAENEAKISVFDRGFTFADAIYEVTAVLQGKLLDIELHLARLRRSLDDMALTLALDNDALLAIHQALIARNQLQEGLIYLQVSRGVEDRNFAFPPAGTPPTLVLYTQAKNILASPLAEQGMNIISLPDLRWGRCDIKTTQLLYACLAKEQARQRGADDAWLVKDGLITEGTSNNAFIVSRDGAVITRELSHVLLPGITRGTLIALLNQQGLRLETRAYTLDEAKGAAEAFITSSTSFIYPVVSIDGQPVGDGKPGPVTRRLRQLYIDRALALTS</sequence>
<dbReference type="FunFam" id="3.20.10.10:FF:000002">
    <property type="entry name" value="D-alanine aminotransferase"/>
    <property type="match status" value="1"/>
</dbReference>
<protein>
    <recommendedName>
        <fullName evidence="17">Aminodeoxychorismate lyase</fullName>
        <ecNumber evidence="7">2.6.1.42</ecNumber>
        <ecNumber evidence="11">4.1.3.38</ecNumber>
    </recommendedName>
    <alternativeName>
        <fullName evidence="18">4-amino-4-deoxychorismate lyase</fullName>
    </alternativeName>
</protein>
<evidence type="ECO:0000256" key="4">
    <source>
        <dbReference type="ARBA" id="ARBA00004931"/>
    </source>
</evidence>
<dbReference type="InterPro" id="IPR043131">
    <property type="entry name" value="BCAT-like_N"/>
</dbReference>
<keyword evidence="21" id="KW-0032">Aminotransferase</keyword>
<comment type="cofactor">
    <cofactor evidence="1 20">
        <name>pyridoxal 5'-phosphate</name>
        <dbReference type="ChEBI" id="CHEBI:597326"/>
    </cofactor>
</comment>
<evidence type="ECO:0000256" key="1">
    <source>
        <dbReference type="ARBA" id="ARBA00001933"/>
    </source>
</evidence>
<dbReference type="InterPro" id="IPR050571">
    <property type="entry name" value="Class-IV_PLP-Dep_Aminotrnsfr"/>
</dbReference>
<accession>A0A250B6I3</accession>
<evidence type="ECO:0000256" key="17">
    <source>
        <dbReference type="ARBA" id="ARBA00069174"/>
    </source>
</evidence>
<evidence type="ECO:0000256" key="2">
    <source>
        <dbReference type="ARBA" id="ARBA00003109"/>
    </source>
</evidence>
<comment type="catalytic activity">
    <reaction evidence="14">
        <text>L-leucine + 2-oxoglutarate = 4-methyl-2-oxopentanoate + L-glutamate</text>
        <dbReference type="Rhea" id="RHEA:18321"/>
        <dbReference type="ChEBI" id="CHEBI:16810"/>
        <dbReference type="ChEBI" id="CHEBI:17865"/>
        <dbReference type="ChEBI" id="CHEBI:29985"/>
        <dbReference type="ChEBI" id="CHEBI:57427"/>
        <dbReference type="EC" id="2.6.1.42"/>
    </reaction>
</comment>
<dbReference type="PANTHER" id="PTHR42743:SF11">
    <property type="entry name" value="AMINODEOXYCHORISMATE LYASE"/>
    <property type="match status" value="1"/>
</dbReference>
<dbReference type="AlphaFoldDB" id="A0A250B6I3"/>
<dbReference type="GO" id="GO:0004084">
    <property type="term" value="F:branched-chain-amino-acid transaminase activity"/>
    <property type="evidence" value="ECO:0007669"/>
    <property type="project" value="UniProtKB-EC"/>
</dbReference>
<evidence type="ECO:0000256" key="7">
    <source>
        <dbReference type="ARBA" id="ARBA00013053"/>
    </source>
</evidence>
<keyword evidence="9" id="KW-0289">Folate biosynthesis</keyword>
<evidence type="ECO:0000256" key="3">
    <source>
        <dbReference type="ARBA" id="ARBA00004824"/>
    </source>
</evidence>
<evidence type="ECO:0000256" key="9">
    <source>
        <dbReference type="ARBA" id="ARBA00022909"/>
    </source>
</evidence>
<keyword evidence="8 20" id="KW-0663">Pyridoxal phosphate</keyword>
<dbReference type="InterPro" id="IPR018300">
    <property type="entry name" value="Aminotrans_IV_CS"/>
</dbReference>
<evidence type="ECO:0000256" key="8">
    <source>
        <dbReference type="ARBA" id="ARBA00022898"/>
    </source>
</evidence>
<dbReference type="Gene3D" id="3.20.10.10">
    <property type="entry name" value="D-amino Acid Aminotransferase, subunit A, domain 2"/>
    <property type="match status" value="1"/>
</dbReference>
<organism evidence="21 22">
    <name type="scientific">Gibbsiella quercinecans</name>
    <dbReference type="NCBI Taxonomy" id="929813"/>
    <lineage>
        <taxon>Bacteria</taxon>
        <taxon>Pseudomonadati</taxon>
        <taxon>Pseudomonadota</taxon>
        <taxon>Gammaproteobacteria</taxon>
        <taxon>Enterobacterales</taxon>
        <taxon>Yersiniaceae</taxon>
        <taxon>Gibbsiella</taxon>
    </lineage>
</organism>
<dbReference type="GO" id="GO:0008652">
    <property type="term" value="P:amino acid biosynthetic process"/>
    <property type="evidence" value="ECO:0007669"/>
    <property type="project" value="UniProtKB-ARBA"/>
</dbReference>
<comment type="pathway">
    <text evidence="3">Amino-acid biosynthesis; L-isoleucine biosynthesis; L-isoleucine from 2-oxobutanoate: step 4/4.</text>
</comment>
<evidence type="ECO:0000313" key="22">
    <source>
        <dbReference type="Proteomes" id="UP000217182"/>
    </source>
</evidence>
<dbReference type="PANTHER" id="PTHR42743">
    <property type="entry name" value="AMINO-ACID AMINOTRANSFERASE"/>
    <property type="match status" value="1"/>
</dbReference>
<evidence type="ECO:0000256" key="10">
    <source>
        <dbReference type="ARBA" id="ARBA00035633"/>
    </source>
</evidence>
<name>A0A250B6I3_9GAMM</name>
<comment type="catalytic activity">
    <reaction evidence="12">
        <text>L-valine + 2-oxoglutarate = 3-methyl-2-oxobutanoate + L-glutamate</text>
        <dbReference type="Rhea" id="RHEA:24813"/>
        <dbReference type="ChEBI" id="CHEBI:11851"/>
        <dbReference type="ChEBI" id="CHEBI:16810"/>
        <dbReference type="ChEBI" id="CHEBI:29985"/>
        <dbReference type="ChEBI" id="CHEBI:57762"/>
        <dbReference type="EC" id="2.6.1.42"/>
    </reaction>
</comment>
<evidence type="ECO:0000256" key="12">
    <source>
        <dbReference type="ARBA" id="ARBA00048212"/>
    </source>
</evidence>